<dbReference type="InterPro" id="IPR000859">
    <property type="entry name" value="CUB_dom"/>
</dbReference>
<dbReference type="EMBL" id="UZAN01046690">
    <property type="protein sequence ID" value="VDP84477.1"/>
    <property type="molecule type" value="Genomic_DNA"/>
</dbReference>
<dbReference type="WBParaSite" id="ECPE_0000897901-mRNA-1">
    <property type="protein sequence ID" value="ECPE_0000897901-mRNA-1"/>
    <property type="gene ID" value="ECPE_0000897901"/>
</dbReference>
<evidence type="ECO:0000313" key="7">
    <source>
        <dbReference type="WBParaSite" id="ECPE_0000897901-mRNA-1"/>
    </source>
</evidence>
<evidence type="ECO:0000256" key="1">
    <source>
        <dbReference type="ARBA" id="ARBA00023157"/>
    </source>
</evidence>
<proteinExistence type="predicted"/>
<gene>
    <name evidence="5" type="ORF">ECPE_LOCUS8951</name>
</gene>
<keyword evidence="1 2" id="KW-1015">Disulfide bond</keyword>
<organism evidence="7">
    <name type="scientific">Echinostoma caproni</name>
    <dbReference type="NCBI Taxonomy" id="27848"/>
    <lineage>
        <taxon>Eukaryota</taxon>
        <taxon>Metazoa</taxon>
        <taxon>Spiralia</taxon>
        <taxon>Lophotrochozoa</taxon>
        <taxon>Platyhelminthes</taxon>
        <taxon>Trematoda</taxon>
        <taxon>Digenea</taxon>
        <taxon>Plagiorchiida</taxon>
        <taxon>Echinostomata</taxon>
        <taxon>Echinostomatoidea</taxon>
        <taxon>Echinostomatidae</taxon>
        <taxon>Echinostoma</taxon>
    </lineage>
</organism>
<reference evidence="5 6" key="2">
    <citation type="submission" date="2018-11" db="EMBL/GenBank/DDBJ databases">
        <authorList>
            <consortium name="Pathogen Informatics"/>
        </authorList>
    </citation>
    <scope>NUCLEOTIDE SEQUENCE [LARGE SCALE GENOMIC DNA]</scope>
    <source>
        <strain evidence="5 6">Egypt</strain>
    </source>
</reference>
<reference evidence="7" key="1">
    <citation type="submission" date="2016-06" db="UniProtKB">
        <authorList>
            <consortium name="WormBaseParasite"/>
        </authorList>
    </citation>
    <scope>IDENTIFICATION</scope>
</reference>
<keyword evidence="6" id="KW-1185">Reference proteome</keyword>
<feature type="signal peptide" evidence="3">
    <location>
        <begin position="1"/>
        <end position="17"/>
    </location>
</feature>
<dbReference type="InterPro" id="IPR035914">
    <property type="entry name" value="Sperma_CUB_dom_sf"/>
</dbReference>
<dbReference type="Proteomes" id="UP000272942">
    <property type="component" value="Unassembled WGS sequence"/>
</dbReference>
<evidence type="ECO:0000313" key="6">
    <source>
        <dbReference type="Proteomes" id="UP000272942"/>
    </source>
</evidence>
<evidence type="ECO:0000256" key="2">
    <source>
        <dbReference type="PROSITE-ProRule" id="PRU00059"/>
    </source>
</evidence>
<sequence length="177" mass="19125">MSLIIWLIAIFLHKCLQIKMRAHNEACTPVETMVFIKALAIAILASAAIGQEESPNCNATFVGVTGTKDISQQQKSTEAKAATCTVTVNTQQGYKLKLKVTDLSIGSTTNCMENYVKLGSTSDLTGPDTLTVCGSSVPTEPFNTTGDQFHMKIKVTDFAKQPVLSLLYKSNDSVKTE</sequence>
<dbReference type="PROSITE" id="PS01180">
    <property type="entry name" value="CUB"/>
    <property type="match status" value="1"/>
</dbReference>
<dbReference type="Pfam" id="PF00431">
    <property type="entry name" value="CUB"/>
    <property type="match status" value="1"/>
</dbReference>
<feature type="chain" id="PRO_5043138167" evidence="3">
    <location>
        <begin position="18"/>
        <end position="177"/>
    </location>
</feature>
<feature type="disulfide bond" evidence="2">
    <location>
        <begin position="57"/>
        <end position="84"/>
    </location>
</feature>
<evidence type="ECO:0000256" key="3">
    <source>
        <dbReference type="SAM" id="SignalP"/>
    </source>
</evidence>
<feature type="domain" description="CUB" evidence="4">
    <location>
        <begin position="57"/>
        <end position="171"/>
    </location>
</feature>
<dbReference type="Gene3D" id="2.60.120.290">
    <property type="entry name" value="Spermadhesin, CUB domain"/>
    <property type="match status" value="1"/>
</dbReference>
<evidence type="ECO:0000313" key="5">
    <source>
        <dbReference type="EMBL" id="VDP84477.1"/>
    </source>
</evidence>
<comment type="caution">
    <text evidence="2">Lacks conserved residue(s) required for the propagation of feature annotation.</text>
</comment>
<name>A0A183APR6_9TREM</name>
<evidence type="ECO:0000259" key="4">
    <source>
        <dbReference type="PROSITE" id="PS01180"/>
    </source>
</evidence>
<dbReference type="AlphaFoldDB" id="A0A183APR6"/>
<keyword evidence="3" id="KW-0732">Signal</keyword>
<accession>A0A183APR6</accession>
<dbReference type="SUPFAM" id="SSF49854">
    <property type="entry name" value="Spermadhesin, CUB domain"/>
    <property type="match status" value="1"/>
</dbReference>
<protein>
    <submittedName>
        <fullName evidence="7">CUB domain-containing protein</fullName>
    </submittedName>
</protein>